<dbReference type="Proteomes" id="UP000822688">
    <property type="component" value="Chromosome 8"/>
</dbReference>
<organism evidence="1 2">
    <name type="scientific">Ceratodon purpureus</name>
    <name type="common">Fire moss</name>
    <name type="synonym">Dicranum purpureum</name>
    <dbReference type="NCBI Taxonomy" id="3225"/>
    <lineage>
        <taxon>Eukaryota</taxon>
        <taxon>Viridiplantae</taxon>
        <taxon>Streptophyta</taxon>
        <taxon>Embryophyta</taxon>
        <taxon>Bryophyta</taxon>
        <taxon>Bryophytina</taxon>
        <taxon>Bryopsida</taxon>
        <taxon>Dicranidae</taxon>
        <taxon>Pseudoditrichales</taxon>
        <taxon>Ditrichaceae</taxon>
        <taxon>Ceratodon</taxon>
    </lineage>
</organism>
<proteinExistence type="predicted"/>
<gene>
    <name evidence="1" type="ORF">KC19_8G092300</name>
</gene>
<protein>
    <submittedName>
        <fullName evidence="1">Uncharacterized protein</fullName>
    </submittedName>
</protein>
<sequence length="69" mass="7643">MLAIAEAMRPRLASSGRTETIGPIYNHFCDRLIPTASPQADGCLETIEAFHKTEIVRISSSFLKHESLL</sequence>
<evidence type="ECO:0000313" key="1">
    <source>
        <dbReference type="EMBL" id="KAG0564211.1"/>
    </source>
</evidence>
<name>A0A8T0GWR3_CERPU</name>
<comment type="caution">
    <text evidence="1">The sequence shown here is derived from an EMBL/GenBank/DDBJ whole genome shotgun (WGS) entry which is preliminary data.</text>
</comment>
<accession>A0A8T0GWR3</accession>
<dbReference type="EMBL" id="CM026429">
    <property type="protein sequence ID" value="KAG0564211.1"/>
    <property type="molecule type" value="Genomic_DNA"/>
</dbReference>
<dbReference type="AlphaFoldDB" id="A0A8T0GWR3"/>
<reference evidence="1" key="1">
    <citation type="submission" date="2020-06" db="EMBL/GenBank/DDBJ databases">
        <title>WGS assembly of Ceratodon purpureus strain R40.</title>
        <authorList>
            <person name="Carey S.B."/>
            <person name="Jenkins J."/>
            <person name="Shu S."/>
            <person name="Lovell J.T."/>
            <person name="Sreedasyam A."/>
            <person name="Maumus F."/>
            <person name="Tiley G.P."/>
            <person name="Fernandez-Pozo N."/>
            <person name="Barry K."/>
            <person name="Chen C."/>
            <person name="Wang M."/>
            <person name="Lipzen A."/>
            <person name="Daum C."/>
            <person name="Saski C.A."/>
            <person name="Payton A.C."/>
            <person name="Mcbreen J.C."/>
            <person name="Conrad R.E."/>
            <person name="Kollar L.M."/>
            <person name="Olsson S."/>
            <person name="Huttunen S."/>
            <person name="Landis J.B."/>
            <person name="Wickett N.J."/>
            <person name="Johnson M.G."/>
            <person name="Rensing S.A."/>
            <person name="Grimwood J."/>
            <person name="Schmutz J."/>
            <person name="Mcdaniel S.F."/>
        </authorList>
    </citation>
    <scope>NUCLEOTIDE SEQUENCE</scope>
    <source>
        <strain evidence="1">R40</strain>
    </source>
</reference>
<keyword evidence="2" id="KW-1185">Reference proteome</keyword>
<evidence type="ECO:0000313" key="2">
    <source>
        <dbReference type="Proteomes" id="UP000822688"/>
    </source>
</evidence>